<evidence type="ECO:0000256" key="1">
    <source>
        <dbReference type="SAM" id="MobiDB-lite"/>
    </source>
</evidence>
<reference evidence="3 4" key="1">
    <citation type="submission" date="2019-07" db="EMBL/GenBank/DDBJ databases">
        <title>Genomics analysis of Aphanomyces spp. identifies a new class of oomycete effector associated with host adaptation.</title>
        <authorList>
            <person name="Gaulin E."/>
        </authorList>
    </citation>
    <scope>NUCLEOTIDE SEQUENCE [LARGE SCALE GENOMIC DNA]</scope>
    <source>
        <strain evidence="3 4">ATCC 201684</strain>
    </source>
</reference>
<gene>
    <name evidence="3" type="ORF">Ae201684_017131</name>
</gene>
<feature type="compositionally biased region" description="Polar residues" evidence="1">
    <location>
        <begin position="213"/>
        <end position="236"/>
    </location>
</feature>
<evidence type="ECO:0008006" key="5">
    <source>
        <dbReference type="Google" id="ProtNLM"/>
    </source>
</evidence>
<name>A0A6G0WB41_9STRA</name>
<dbReference type="EMBL" id="VJMJ01000281">
    <property type="protein sequence ID" value="KAF0724122.1"/>
    <property type="molecule type" value="Genomic_DNA"/>
</dbReference>
<evidence type="ECO:0000256" key="2">
    <source>
        <dbReference type="SAM" id="SignalP"/>
    </source>
</evidence>
<feature type="compositionally biased region" description="Low complexity" evidence="1">
    <location>
        <begin position="182"/>
        <end position="204"/>
    </location>
</feature>
<accession>A0A6G0WB41</accession>
<keyword evidence="2" id="KW-0732">Signal</keyword>
<dbReference type="Proteomes" id="UP000481153">
    <property type="component" value="Unassembled WGS sequence"/>
</dbReference>
<dbReference type="AlphaFoldDB" id="A0A6G0WB41"/>
<evidence type="ECO:0000313" key="3">
    <source>
        <dbReference type="EMBL" id="KAF0724122.1"/>
    </source>
</evidence>
<organism evidence="3 4">
    <name type="scientific">Aphanomyces euteiches</name>
    <dbReference type="NCBI Taxonomy" id="100861"/>
    <lineage>
        <taxon>Eukaryota</taxon>
        <taxon>Sar</taxon>
        <taxon>Stramenopiles</taxon>
        <taxon>Oomycota</taxon>
        <taxon>Saprolegniomycetes</taxon>
        <taxon>Saprolegniales</taxon>
        <taxon>Verrucalvaceae</taxon>
        <taxon>Aphanomyces</taxon>
    </lineage>
</organism>
<feature type="compositionally biased region" description="Polar residues" evidence="1">
    <location>
        <begin position="163"/>
        <end position="175"/>
    </location>
</feature>
<feature type="signal peptide" evidence="2">
    <location>
        <begin position="1"/>
        <end position="18"/>
    </location>
</feature>
<protein>
    <recommendedName>
        <fullName evidence="5">Glycine zipper domain-containing protein</fullName>
    </recommendedName>
</protein>
<dbReference type="VEuPathDB" id="FungiDB:AeMF1_018685"/>
<comment type="caution">
    <text evidence="3">The sequence shown here is derived from an EMBL/GenBank/DDBJ whole genome shotgun (WGS) entry which is preliminary data.</text>
</comment>
<sequence>MMRFGLAVTFVASSVVVAFSHRSQDMSVLMSHRVAPLDAMAAGVVVRKLWAKKGQAPRPETGPKEIQGRKIGGRVGKVVVGGVMTAGLGAAGAVVGTAAAGPAGAAAGTVGGAVAGSYVGTRAGARAGNKVGGWIGKKLDQRDARKAAQGGDQSAKKPGIITRITNKIISRTPTAQGGGSTPGSPQRQPSGRSSSMQAGATSSSVRQRPGKQVVQSNSGPSSPKHTRNGSGPSSPTKGKLGDLLGISVSPKKKK</sequence>
<proteinExistence type="predicted"/>
<keyword evidence="4" id="KW-1185">Reference proteome</keyword>
<feature type="region of interest" description="Disordered" evidence="1">
    <location>
        <begin position="142"/>
        <end position="254"/>
    </location>
</feature>
<evidence type="ECO:0000313" key="4">
    <source>
        <dbReference type="Proteomes" id="UP000481153"/>
    </source>
</evidence>
<feature type="chain" id="PRO_5026353846" description="Glycine zipper domain-containing protein" evidence="2">
    <location>
        <begin position="19"/>
        <end position="254"/>
    </location>
</feature>